<evidence type="ECO:0000259" key="3">
    <source>
        <dbReference type="Pfam" id="PF12455"/>
    </source>
</evidence>
<protein>
    <recommendedName>
        <fullName evidence="3">Dynein associated protein domain-containing protein</fullName>
    </recommendedName>
</protein>
<name>G7DXT3_MIXOS</name>
<comment type="caution">
    <text evidence="4">The sequence shown here is derived from an EMBL/GenBank/DDBJ whole genome shotgun (WGS) entry which is preliminary data.</text>
</comment>
<dbReference type="OrthoDB" id="2130750at2759"/>
<feature type="coiled-coil region" evidence="1">
    <location>
        <begin position="937"/>
        <end position="985"/>
    </location>
</feature>
<evidence type="ECO:0000313" key="5">
    <source>
        <dbReference type="Proteomes" id="UP000009131"/>
    </source>
</evidence>
<keyword evidence="5" id="KW-1185">Reference proteome</keyword>
<feature type="compositionally biased region" description="Pro residues" evidence="2">
    <location>
        <begin position="116"/>
        <end position="126"/>
    </location>
</feature>
<feature type="non-terminal residue" evidence="4">
    <location>
        <position position="1"/>
    </location>
</feature>
<dbReference type="GO" id="GO:0000796">
    <property type="term" value="C:condensin complex"/>
    <property type="evidence" value="ECO:0007669"/>
    <property type="project" value="TreeGrafter"/>
</dbReference>
<dbReference type="eggNOG" id="KOG0971">
    <property type="taxonomic scope" value="Eukaryota"/>
</dbReference>
<dbReference type="STRING" id="764103.G7DXT3"/>
<sequence length="1137" mass="125537">TPATASTRRTAATPLRSGLPARAPSTIARSTAPSSEASTRPPSAASIRSSTEAPARSAIAPRPTARVPAPISTRKPAVASALASARAAGRLGAPSTPTARDPIRPPETPSAERTPAAPPSPLPPPDVHPRAQGDAEEDTLAQRQAESAEIARAPSTDPFSIALPAVALKSEQTVPLRLFEEVQAKMRVLEARRADDRDKLRDLESMQEEFALSEQQKLKLQSRVTALQDELKKAHSDAKAAKMERDDYEKQYTDLADQVEMTTLDKEVAEEKVEVAEGAAEALKERVADLETQLKTYTEEKSLGTDTDGELSLDARQLQKQNDRLKEALSKMRDVFAESDAEHRRKQNEMEKELDLNAELQTAYDSTAARLEETEALVEDLKQQLDDAVGAEDLLEDLTHRNLALSEKLEEMRATVEDLEALRDLNEELEETHSDNEKQLQEVIAYKDTQLSDLRQRNEGLDEALLDHEQTIRQFRELVGSLQLDLEQLRTQHHSQRSETEALSSQTKAMQSLNLKLQSNVSRAQVKQIDLELRQMEAMQARSMLEIYRPYLPTSFFDVDGAAAEALQFFRRLESKTSILATVLSQKHRISDALVEIIPDTLVIACAARSRLVVFTQLCKCLAVNMTRCSSTTFVDMAKAYKEVHNVEAIVDGFVEQSRRDDLHEADCFQSLGGCVASVAHLQEKSFGRAGFDATEQQIGRLNAADANLDLLIAGLGFTKQAIALQSTATDPTVLEQLTQSTFTPLQDLINAARKTKVALRKVHSLLGDLEAKSKVYKGGSTAAGQIDILSQIWAGLAHQLADQVIQKRQAQLAGDNVQIDANALLSSLSAGSENTALPKTLSNWAASSALLGTGLDALCVELAQPALLEKVTYEPPWILRAEELRRLAATKHEAHDKLVLLTEDVKRLNLEITHRDRTLDETHHKTELLEQRLGKAKDQADKIMQLEADIEKARRQEKTTTDSLGALHAELANLAQENDKLKKSVSTPTPADAVKQDELGAYQGSLETSQLLHKIESLRVAVRHLRSENGVLRSQSLMSDLRELPRYRPAARPDPVRREIQSEAKLLLRQAALLSSSSEVVDLSIAPSDKGWRSQSTEPREQLARSRYATEQLRNRIRDLADRAADAGLRSVPLLT</sequence>
<dbReference type="GO" id="GO:0007076">
    <property type="term" value="P:mitotic chromosome condensation"/>
    <property type="evidence" value="ECO:0007669"/>
    <property type="project" value="TreeGrafter"/>
</dbReference>
<evidence type="ECO:0000313" key="4">
    <source>
        <dbReference type="EMBL" id="GAA95393.1"/>
    </source>
</evidence>
<evidence type="ECO:0000256" key="2">
    <source>
        <dbReference type="SAM" id="MobiDB-lite"/>
    </source>
</evidence>
<dbReference type="AlphaFoldDB" id="G7DXT3"/>
<proteinExistence type="predicted"/>
<dbReference type="Proteomes" id="UP000009131">
    <property type="component" value="Unassembled WGS sequence"/>
</dbReference>
<reference evidence="4 5" key="1">
    <citation type="journal article" date="2011" name="J. Gen. Appl. Microbiol.">
        <title>Draft genome sequencing of the enigmatic basidiomycete Mixia osmundae.</title>
        <authorList>
            <person name="Nishida H."/>
            <person name="Nagatsuka Y."/>
            <person name="Sugiyama J."/>
        </authorList>
    </citation>
    <scope>NUCLEOTIDE SEQUENCE [LARGE SCALE GENOMIC DNA]</scope>
    <source>
        <strain evidence="5">CBS 9802 / IAM 14324 / JCM 22182 / KY 12970</strain>
    </source>
</reference>
<dbReference type="Pfam" id="PF12455">
    <property type="entry name" value="Dynactin"/>
    <property type="match status" value="1"/>
</dbReference>
<organism evidence="4 5">
    <name type="scientific">Mixia osmundae (strain CBS 9802 / IAM 14324 / JCM 22182 / KY 12970)</name>
    <dbReference type="NCBI Taxonomy" id="764103"/>
    <lineage>
        <taxon>Eukaryota</taxon>
        <taxon>Fungi</taxon>
        <taxon>Dikarya</taxon>
        <taxon>Basidiomycota</taxon>
        <taxon>Pucciniomycotina</taxon>
        <taxon>Mixiomycetes</taxon>
        <taxon>Mixiales</taxon>
        <taxon>Mixiaceae</taxon>
        <taxon>Mixia</taxon>
    </lineage>
</organism>
<feature type="compositionally biased region" description="Low complexity" evidence="2">
    <location>
        <begin position="79"/>
        <end position="93"/>
    </location>
</feature>
<gene>
    <name evidence="4" type="primary">Mo02047</name>
    <name evidence="4" type="ORF">E5Q_02047</name>
</gene>
<dbReference type="HOGENOM" id="CLU_002523_2_0_1"/>
<feature type="compositionally biased region" description="Polar residues" evidence="2">
    <location>
        <begin position="27"/>
        <end position="52"/>
    </location>
</feature>
<dbReference type="InParanoid" id="G7DXT3"/>
<feature type="compositionally biased region" description="Low complexity" evidence="2">
    <location>
        <begin position="1"/>
        <end position="14"/>
    </location>
</feature>
<reference evidence="4 5" key="2">
    <citation type="journal article" date="2012" name="Open Biol.">
        <title>Characteristics of nucleosomes and linker DNA regions on the genome of the basidiomycete Mixia osmundae revealed by mono- and dinucleosome mapping.</title>
        <authorList>
            <person name="Nishida H."/>
            <person name="Kondo S."/>
            <person name="Matsumoto T."/>
            <person name="Suzuki Y."/>
            <person name="Yoshikawa H."/>
            <person name="Taylor T.D."/>
            <person name="Sugiyama J."/>
        </authorList>
    </citation>
    <scope>NUCLEOTIDE SEQUENCE [LARGE SCALE GENOMIC DNA]</scope>
    <source>
        <strain evidence="5">CBS 9802 / IAM 14324 / JCM 22182 / KY 12970</strain>
    </source>
</reference>
<dbReference type="GO" id="GO:0000793">
    <property type="term" value="C:condensed chromosome"/>
    <property type="evidence" value="ECO:0007669"/>
    <property type="project" value="TreeGrafter"/>
</dbReference>
<dbReference type="InterPro" id="IPR022157">
    <property type="entry name" value="Dynactin"/>
</dbReference>
<feature type="coiled-coil region" evidence="1">
    <location>
        <begin position="179"/>
        <end position="492"/>
    </location>
</feature>
<keyword evidence="1" id="KW-0175">Coiled coil</keyword>
<accession>G7DXT3</accession>
<dbReference type="GO" id="GO:0003682">
    <property type="term" value="F:chromatin binding"/>
    <property type="evidence" value="ECO:0007669"/>
    <property type="project" value="TreeGrafter"/>
</dbReference>
<feature type="domain" description="Dynein associated protein" evidence="3">
    <location>
        <begin position="482"/>
        <end position="765"/>
    </location>
</feature>
<evidence type="ECO:0000256" key="1">
    <source>
        <dbReference type="SAM" id="Coils"/>
    </source>
</evidence>
<dbReference type="PANTHER" id="PTHR43941:SF1">
    <property type="entry name" value="STRUCTURAL MAINTENANCE OF CHROMOSOMES PROTEIN 2"/>
    <property type="match status" value="1"/>
</dbReference>
<feature type="region of interest" description="Disordered" evidence="2">
    <location>
        <begin position="1"/>
        <end position="159"/>
    </location>
</feature>
<dbReference type="PANTHER" id="PTHR43941">
    <property type="entry name" value="STRUCTURAL MAINTENANCE OF CHROMOSOMES PROTEIN 2"/>
    <property type="match status" value="1"/>
</dbReference>
<dbReference type="GO" id="GO:0000785">
    <property type="term" value="C:chromatin"/>
    <property type="evidence" value="ECO:0007669"/>
    <property type="project" value="TreeGrafter"/>
</dbReference>
<dbReference type="EMBL" id="BABT02000062">
    <property type="protein sequence ID" value="GAA95393.1"/>
    <property type="molecule type" value="Genomic_DNA"/>
</dbReference>